<dbReference type="Proteomes" id="UP000006514">
    <property type="component" value="Unassembled WGS sequence"/>
</dbReference>
<dbReference type="InParanoid" id="J0DDF8"/>
<reference evidence="3" key="1">
    <citation type="journal article" date="2012" name="Science">
        <title>The Paleozoic origin of enzymatic lignin decomposition reconstructed from 31 fungal genomes.</title>
        <authorList>
            <person name="Floudas D."/>
            <person name="Binder M."/>
            <person name="Riley R."/>
            <person name="Barry K."/>
            <person name="Blanchette R.A."/>
            <person name="Henrissat B."/>
            <person name="Martinez A.T."/>
            <person name="Otillar R."/>
            <person name="Spatafora J.W."/>
            <person name="Yadav J.S."/>
            <person name="Aerts A."/>
            <person name="Benoit I."/>
            <person name="Boyd A."/>
            <person name="Carlson A."/>
            <person name="Copeland A."/>
            <person name="Coutinho P.M."/>
            <person name="de Vries R.P."/>
            <person name="Ferreira P."/>
            <person name="Findley K."/>
            <person name="Foster B."/>
            <person name="Gaskell J."/>
            <person name="Glotzer D."/>
            <person name="Gorecki P."/>
            <person name="Heitman J."/>
            <person name="Hesse C."/>
            <person name="Hori C."/>
            <person name="Igarashi K."/>
            <person name="Jurgens J.A."/>
            <person name="Kallen N."/>
            <person name="Kersten P."/>
            <person name="Kohler A."/>
            <person name="Kuees U."/>
            <person name="Kumar T.K.A."/>
            <person name="Kuo A."/>
            <person name="LaButti K."/>
            <person name="Larrondo L.F."/>
            <person name="Lindquist E."/>
            <person name="Ling A."/>
            <person name="Lombard V."/>
            <person name="Lucas S."/>
            <person name="Lundell T."/>
            <person name="Martin R."/>
            <person name="McLaughlin D.J."/>
            <person name="Morgenstern I."/>
            <person name="Morin E."/>
            <person name="Murat C."/>
            <person name="Nagy L.G."/>
            <person name="Nolan M."/>
            <person name="Ohm R.A."/>
            <person name="Patyshakuliyeva A."/>
            <person name="Rokas A."/>
            <person name="Ruiz-Duenas F.J."/>
            <person name="Sabat G."/>
            <person name="Salamov A."/>
            <person name="Samejima M."/>
            <person name="Schmutz J."/>
            <person name="Slot J.C."/>
            <person name="St John F."/>
            <person name="Stenlid J."/>
            <person name="Sun H."/>
            <person name="Sun S."/>
            <person name="Syed K."/>
            <person name="Tsang A."/>
            <person name="Wiebenga A."/>
            <person name="Young D."/>
            <person name="Pisabarro A."/>
            <person name="Eastwood D.C."/>
            <person name="Martin F."/>
            <person name="Cullen D."/>
            <person name="Grigoriev I.V."/>
            <person name="Hibbett D.S."/>
        </authorList>
    </citation>
    <scope>NUCLEOTIDE SEQUENCE [LARGE SCALE GENOMIC DNA]</scope>
    <source>
        <strain evidence="3">TFB10046</strain>
    </source>
</reference>
<feature type="compositionally biased region" description="Polar residues" evidence="1">
    <location>
        <begin position="52"/>
        <end position="73"/>
    </location>
</feature>
<evidence type="ECO:0000313" key="2">
    <source>
        <dbReference type="EMBL" id="EJD41429.1"/>
    </source>
</evidence>
<proteinExistence type="predicted"/>
<dbReference type="KEGG" id="adl:AURDEDRAFT_127143"/>
<organism evidence="2 3">
    <name type="scientific">Auricularia subglabra (strain TFB-10046 / SS5)</name>
    <name type="common">White-rot fungus</name>
    <name type="synonym">Auricularia delicata (strain TFB10046)</name>
    <dbReference type="NCBI Taxonomy" id="717982"/>
    <lineage>
        <taxon>Eukaryota</taxon>
        <taxon>Fungi</taxon>
        <taxon>Dikarya</taxon>
        <taxon>Basidiomycota</taxon>
        <taxon>Agaricomycotina</taxon>
        <taxon>Agaricomycetes</taxon>
        <taxon>Auriculariales</taxon>
        <taxon>Auriculariaceae</taxon>
        <taxon>Auricularia</taxon>
    </lineage>
</organism>
<protein>
    <submittedName>
        <fullName evidence="2">Uncharacterized protein</fullName>
    </submittedName>
</protein>
<dbReference type="EMBL" id="JH687793">
    <property type="protein sequence ID" value="EJD41429.1"/>
    <property type="molecule type" value="Genomic_DNA"/>
</dbReference>
<accession>J0DDF8</accession>
<evidence type="ECO:0000256" key="1">
    <source>
        <dbReference type="SAM" id="MobiDB-lite"/>
    </source>
</evidence>
<evidence type="ECO:0000313" key="3">
    <source>
        <dbReference type="Proteomes" id="UP000006514"/>
    </source>
</evidence>
<keyword evidence="3" id="KW-1185">Reference proteome</keyword>
<name>J0DDF8_AURST</name>
<sequence length="213" mass="22217">MQYEQHPASPAKVSLMLRPVEWAAPTQTLAGRLAGAPSTSDDDGSEVDATTDVMSSSQEDAITPDSTLGSHSAGSPAPATAKTETKPIAAALADANDASSVASNEYPATPWAWEGSLEQGAYYLQDQLPWLCPETFAPAYEGSAEPNAEYDASPAADSIGSHSYSNGRHASECLVTFAIVGHVCPALLTVLNGPDTPEREALLAVLDHDGYRA</sequence>
<gene>
    <name evidence="2" type="ORF">AURDEDRAFT_127143</name>
</gene>
<dbReference type="AlphaFoldDB" id="J0DDF8"/>
<feature type="region of interest" description="Disordered" evidence="1">
    <location>
        <begin position="28"/>
        <end position="82"/>
    </location>
</feature>